<name>A0A084SJ89_9BACT</name>
<dbReference type="RefSeq" id="WP_043408216.1">
    <property type="nucleotide sequence ID" value="NZ_JPMI01000289.1"/>
</dbReference>
<dbReference type="InterPro" id="IPR025083">
    <property type="entry name" value="DUF3969"/>
</dbReference>
<organism evidence="1 2">
    <name type="scientific">Archangium violaceum Cb vi76</name>
    <dbReference type="NCBI Taxonomy" id="1406225"/>
    <lineage>
        <taxon>Bacteria</taxon>
        <taxon>Pseudomonadati</taxon>
        <taxon>Myxococcota</taxon>
        <taxon>Myxococcia</taxon>
        <taxon>Myxococcales</taxon>
        <taxon>Cystobacterineae</taxon>
        <taxon>Archangiaceae</taxon>
        <taxon>Archangium</taxon>
    </lineage>
</organism>
<evidence type="ECO:0000313" key="2">
    <source>
        <dbReference type="Proteomes" id="UP000028547"/>
    </source>
</evidence>
<dbReference type="Proteomes" id="UP000028547">
    <property type="component" value="Unassembled WGS sequence"/>
</dbReference>
<evidence type="ECO:0000313" key="1">
    <source>
        <dbReference type="EMBL" id="KFA88524.1"/>
    </source>
</evidence>
<dbReference type="EMBL" id="JPMI01000289">
    <property type="protein sequence ID" value="KFA88524.1"/>
    <property type="molecule type" value="Genomic_DNA"/>
</dbReference>
<reference evidence="1 2" key="1">
    <citation type="submission" date="2014-07" db="EMBL/GenBank/DDBJ databases">
        <title>Draft Genome Sequence of Gephyronic Acid Producer, Cystobacter violaceus Strain Cb vi76.</title>
        <authorList>
            <person name="Stevens D.C."/>
            <person name="Young J."/>
            <person name="Carmichael R."/>
            <person name="Tan J."/>
            <person name="Taylor R.E."/>
        </authorList>
    </citation>
    <scope>NUCLEOTIDE SEQUENCE [LARGE SCALE GENOMIC DNA]</scope>
    <source>
        <strain evidence="1 2">Cb vi76</strain>
    </source>
</reference>
<accession>A0A084SJ89</accession>
<dbReference type="Pfam" id="PF13108">
    <property type="entry name" value="DUF3969"/>
    <property type="match status" value="1"/>
</dbReference>
<proteinExistence type="predicted"/>
<comment type="caution">
    <text evidence="1">The sequence shown here is derived from an EMBL/GenBank/DDBJ whole genome shotgun (WGS) entry which is preliminary data.</text>
</comment>
<gene>
    <name evidence="1" type="ORF">Q664_40335</name>
</gene>
<sequence>MDDKSTIKGAYAEQILWLRAKDGDEVQRLVAVAALGMCRALVAGALSPAYACHRLFGPALLARLDQLDAHPALRHALHMATELEDVADLIPDKLASAIADVEAELLKALADLDPSDLAGEKWLVRAP</sequence>
<protein>
    <recommendedName>
        <fullName evidence="3">DUF3969 domain-containing protein</fullName>
    </recommendedName>
</protein>
<evidence type="ECO:0008006" key="3">
    <source>
        <dbReference type="Google" id="ProtNLM"/>
    </source>
</evidence>
<dbReference type="AlphaFoldDB" id="A0A084SJ89"/>